<dbReference type="PRINTS" id="PR00237">
    <property type="entry name" value="GPCRRHODOPSN"/>
</dbReference>
<gene>
    <name evidence="12" type="ORF">LSH36_233g02014</name>
</gene>
<dbReference type="InterPro" id="IPR017452">
    <property type="entry name" value="GPCR_Rhodpsn_7TM"/>
</dbReference>
<keyword evidence="7 9" id="KW-0675">Receptor</keyword>
<dbReference type="PROSITE" id="PS00237">
    <property type="entry name" value="G_PROTEIN_RECEP_F1_1"/>
    <property type="match status" value="1"/>
</dbReference>
<feature type="transmembrane region" description="Helical" evidence="10">
    <location>
        <begin position="196"/>
        <end position="217"/>
    </location>
</feature>
<dbReference type="Gene3D" id="1.20.1070.10">
    <property type="entry name" value="Rhodopsin 7-helix transmembrane proteins"/>
    <property type="match status" value="1"/>
</dbReference>
<feature type="domain" description="G-protein coupled receptors family 1 profile" evidence="11">
    <location>
        <begin position="55"/>
        <end position="305"/>
    </location>
</feature>
<evidence type="ECO:0000256" key="7">
    <source>
        <dbReference type="ARBA" id="ARBA00023170"/>
    </source>
</evidence>
<dbReference type="Pfam" id="PF00001">
    <property type="entry name" value="7tm_1"/>
    <property type="match status" value="1"/>
</dbReference>
<organism evidence="12 13">
    <name type="scientific">Paralvinella palmiformis</name>
    <dbReference type="NCBI Taxonomy" id="53620"/>
    <lineage>
        <taxon>Eukaryota</taxon>
        <taxon>Metazoa</taxon>
        <taxon>Spiralia</taxon>
        <taxon>Lophotrochozoa</taxon>
        <taxon>Annelida</taxon>
        <taxon>Polychaeta</taxon>
        <taxon>Sedentaria</taxon>
        <taxon>Canalipalpata</taxon>
        <taxon>Terebellida</taxon>
        <taxon>Terebelliformia</taxon>
        <taxon>Alvinellidae</taxon>
        <taxon>Paralvinella</taxon>
    </lineage>
</organism>
<proteinExistence type="inferred from homology"/>
<feature type="transmembrane region" description="Helical" evidence="10">
    <location>
        <begin position="252"/>
        <end position="275"/>
    </location>
</feature>
<dbReference type="GO" id="GO:0004930">
    <property type="term" value="F:G protein-coupled receptor activity"/>
    <property type="evidence" value="ECO:0007669"/>
    <property type="project" value="UniProtKB-KW"/>
</dbReference>
<dbReference type="PROSITE" id="PS50262">
    <property type="entry name" value="G_PROTEIN_RECEP_F1_2"/>
    <property type="match status" value="1"/>
</dbReference>
<keyword evidence="13" id="KW-1185">Reference proteome</keyword>
<keyword evidence="4 10" id="KW-1133">Transmembrane helix</keyword>
<evidence type="ECO:0000256" key="10">
    <source>
        <dbReference type="SAM" id="Phobius"/>
    </source>
</evidence>
<evidence type="ECO:0000256" key="5">
    <source>
        <dbReference type="ARBA" id="ARBA00023040"/>
    </source>
</evidence>
<evidence type="ECO:0000256" key="6">
    <source>
        <dbReference type="ARBA" id="ARBA00023136"/>
    </source>
</evidence>
<comment type="similarity">
    <text evidence="9">Belongs to the G-protein coupled receptor 1 family.</text>
</comment>
<evidence type="ECO:0000256" key="3">
    <source>
        <dbReference type="ARBA" id="ARBA00022692"/>
    </source>
</evidence>
<reference evidence="12" key="1">
    <citation type="journal article" date="2023" name="Mol. Biol. Evol.">
        <title>Third-Generation Sequencing Reveals the Adaptive Role of the Epigenome in Three Deep-Sea Polychaetes.</title>
        <authorList>
            <person name="Perez M."/>
            <person name="Aroh O."/>
            <person name="Sun Y."/>
            <person name="Lan Y."/>
            <person name="Juniper S.K."/>
            <person name="Young C.R."/>
            <person name="Angers B."/>
            <person name="Qian P.Y."/>
        </authorList>
    </citation>
    <scope>NUCLEOTIDE SEQUENCE</scope>
    <source>
        <strain evidence="12">P08H-3</strain>
    </source>
</reference>
<name>A0AAD9JPD5_9ANNE</name>
<dbReference type="InterPro" id="IPR050569">
    <property type="entry name" value="TAAR"/>
</dbReference>
<dbReference type="PANTHER" id="PTHR24249">
    <property type="entry name" value="HISTAMINE RECEPTOR-RELATED G-PROTEIN COUPLED RECEPTOR"/>
    <property type="match status" value="1"/>
</dbReference>
<evidence type="ECO:0000256" key="1">
    <source>
        <dbReference type="ARBA" id="ARBA00004651"/>
    </source>
</evidence>
<keyword evidence="8 9" id="KW-0807">Transducer</keyword>
<feature type="transmembrane region" description="Helical" evidence="10">
    <location>
        <begin position="287"/>
        <end position="307"/>
    </location>
</feature>
<keyword evidence="3 9" id="KW-0812">Transmembrane</keyword>
<comment type="subcellular location">
    <subcellularLocation>
        <location evidence="1">Cell membrane</location>
        <topology evidence="1">Multi-pass membrane protein</topology>
    </subcellularLocation>
</comment>
<evidence type="ECO:0000256" key="2">
    <source>
        <dbReference type="ARBA" id="ARBA00022475"/>
    </source>
</evidence>
<keyword evidence="2" id="KW-1003">Cell membrane</keyword>
<protein>
    <recommendedName>
        <fullName evidence="11">G-protein coupled receptors family 1 profile domain-containing protein</fullName>
    </recommendedName>
</protein>
<dbReference type="GO" id="GO:0005886">
    <property type="term" value="C:plasma membrane"/>
    <property type="evidence" value="ECO:0007669"/>
    <property type="project" value="UniProtKB-SubCell"/>
</dbReference>
<dbReference type="InterPro" id="IPR000276">
    <property type="entry name" value="GPCR_Rhodpsn"/>
</dbReference>
<dbReference type="Proteomes" id="UP001208570">
    <property type="component" value="Unassembled WGS sequence"/>
</dbReference>
<evidence type="ECO:0000259" key="11">
    <source>
        <dbReference type="PROSITE" id="PS50262"/>
    </source>
</evidence>
<dbReference type="CDD" id="cd00637">
    <property type="entry name" value="7tm_classA_rhodopsin-like"/>
    <property type="match status" value="1"/>
</dbReference>
<accession>A0AAD9JPD5</accession>
<evidence type="ECO:0000256" key="9">
    <source>
        <dbReference type="RuleBase" id="RU000688"/>
    </source>
</evidence>
<feature type="transmembrane region" description="Helical" evidence="10">
    <location>
        <begin position="154"/>
        <end position="176"/>
    </location>
</feature>
<keyword evidence="6 10" id="KW-0472">Membrane</keyword>
<dbReference type="EMBL" id="JAODUP010000233">
    <property type="protein sequence ID" value="KAK2155685.1"/>
    <property type="molecule type" value="Genomic_DNA"/>
</dbReference>
<keyword evidence="5 9" id="KW-0297">G-protein coupled receptor</keyword>
<dbReference type="AlphaFoldDB" id="A0AAD9JPD5"/>
<sequence>MLFNKSWPNATEDDDVIQLGEMSALEELMTSLSGTVLSKVVLYLYPLIGIWTILVNGLTLVVFAKYKQLQRKRNVMIISLSAVDLFTGLTQFLPKLLGRLLGADKSFTVCMVANVMQMAPQWASIAHLVAIAIERHVAITRPLFYDVIMTPRRLAFIVAANIGFSVWISLMLLAWPRDQFSKLCMSILWYPKAYRYVLLVIPMSSAIFLMVLLYFHIYTIARRQERAIAEMDQFNTSGNISNVRKESRATQVFIFICGIALACYIPFCTSMALLIAMPNNTGVIYNYYVSVICLHCNSGMNFLVYAFRNSEFRAKMKELFHCGKDHNVETVY</sequence>
<evidence type="ECO:0000256" key="4">
    <source>
        <dbReference type="ARBA" id="ARBA00022989"/>
    </source>
</evidence>
<evidence type="ECO:0000313" key="13">
    <source>
        <dbReference type="Proteomes" id="UP001208570"/>
    </source>
</evidence>
<evidence type="ECO:0000256" key="8">
    <source>
        <dbReference type="ARBA" id="ARBA00023224"/>
    </source>
</evidence>
<dbReference type="SUPFAM" id="SSF81321">
    <property type="entry name" value="Family A G protein-coupled receptor-like"/>
    <property type="match status" value="1"/>
</dbReference>
<comment type="caution">
    <text evidence="12">The sequence shown here is derived from an EMBL/GenBank/DDBJ whole genome shotgun (WGS) entry which is preliminary data.</text>
</comment>
<evidence type="ECO:0000313" key="12">
    <source>
        <dbReference type="EMBL" id="KAK2155685.1"/>
    </source>
</evidence>
<feature type="transmembrane region" description="Helical" evidence="10">
    <location>
        <begin position="42"/>
        <end position="63"/>
    </location>
</feature>